<evidence type="ECO:0000313" key="2">
    <source>
        <dbReference type="Proteomes" id="UP001206895"/>
    </source>
</evidence>
<name>A0ABT1HGN8_9NOCA</name>
<dbReference type="Proteomes" id="UP001206895">
    <property type="component" value="Unassembled WGS sequence"/>
</dbReference>
<organism evidence="1 2">
    <name type="scientific">Williamsia maris</name>
    <dbReference type="NCBI Taxonomy" id="72806"/>
    <lineage>
        <taxon>Bacteria</taxon>
        <taxon>Bacillati</taxon>
        <taxon>Actinomycetota</taxon>
        <taxon>Actinomycetes</taxon>
        <taxon>Mycobacteriales</taxon>
        <taxon>Nocardiaceae</taxon>
        <taxon>Williamsia</taxon>
    </lineage>
</organism>
<comment type="caution">
    <text evidence="1">The sequence shown here is derived from an EMBL/GenBank/DDBJ whole genome shotgun (WGS) entry which is preliminary data.</text>
</comment>
<keyword evidence="2" id="KW-1185">Reference proteome</keyword>
<reference evidence="1 2" key="1">
    <citation type="submission" date="2022-06" db="EMBL/GenBank/DDBJ databases">
        <title>Genomic Encyclopedia of Archaeal and Bacterial Type Strains, Phase II (KMG-II): from individual species to whole genera.</title>
        <authorList>
            <person name="Goeker M."/>
        </authorList>
    </citation>
    <scope>NUCLEOTIDE SEQUENCE [LARGE SCALE GENOMIC DNA]</scope>
    <source>
        <strain evidence="1 2">DSM 44693</strain>
    </source>
</reference>
<evidence type="ECO:0000313" key="1">
    <source>
        <dbReference type="EMBL" id="MCP2177412.1"/>
    </source>
</evidence>
<accession>A0ABT1HGN8</accession>
<dbReference type="Gene3D" id="1.10.3210.10">
    <property type="entry name" value="Hypothetical protein af1432"/>
    <property type="match status" value="1"/>
</dbReference>
<dbReference type="InterPro" id="IPR052567">
    <property type="entry name" value="OP_Dioxygenase"/>
</dbReference>
<gene>
    <name evidence="1" type="ORF">LX13_003240</name>
</gene>
<dbReference type="PANTHER" id="PTHR40202">
    <property type="match status" value="1"/>
</dbReference>
<dbReference type="RefSeq" id="WP_253662352.1">
    <property type="nucleotide sequence ID" value="NZ_BAAAJQ010000001.1"/>
</dbReference>
<protein>
    <submittedName>
        <fullName evidence="1">HD phosphohydrolase</fullName>
    </submittedName>
</protein>
<dbReference type="PANTHER" id="PTHR40202:SF1">
    <property type="entry name" value="HD DOMAIN-CONTAINING PROTEIN"/>
    <property type="match status" value="1"/>
</dbReference>
<dbReference type="EMBL" id="JAMTCJ010000003">
    <property type="protein sequence ID" value="MCP2177412.1"/>
    <property type="molecule type" value="Genomic_DNA"/>
</dbReference>
<sequence length="171" mass="18750">MDVIDETAQVLASLRGVWDEVEVDELDHALQAGRHAVLDGADDELILASVLHDVGHSPLVAVDPSVHHEDAAQEWLDRRFGERVGWLAGSHVRAKQYLAATDPDYVAALSPTSIRSLAYQGGALVRSSRAGHPWWSDALRLRRYDDAAKVPGAQALSVDEVLEFARRVVSR</sequence>
<proteinExistence type="predicted"/>